<dbReference type="SMART" id="SM00066">
    <property type="entry name" value="GAL4"/>
    <property type="match status" value="1"/>
</dbReference>
<proteinExistence type="predicted"/>
<dbReference type="PROSITE" id="PS50048">
    <property type="entry name" value="ZN2_CY6_FUNGAL_2"/>
    <property type="match status" value="1"/>
</dbReference>
<dbReference type="VEuPathDB" id="FungiDB:QG37_06258"/>
<dbReference type="VEuPathDB" id="FungiDB:B9J08_002576"/>
<dbReference type="VEuPathDB" id="FungiDB:CJJ07_004927"/>
<dbReference type="GO" id="GO:0008270">
    <property type="term" value="F:zinc ion binding"/>
    <property type="evidence" value="ECO:0007669"/>
    <property type="project" value="InterPro"/>
</dbReference>
<evidence type="ECO:0000313" key="5">
    <source>
        <dbReference type="Proteomes" id="UP000037122"/>
    </source>
</evidence>
<dbReference type="GO" id="GO:0000981">
    <property type="term" value="F:DNA-binding transcription factor activity, RNA polymerase II-specific"/>
    <property type="evidence" value="ECO:0007669"/>
    <property type="project" value="InterPro"/>
</dbReference>
<dbReference type="AlphaFoldDB" id="A0A0L0NUI8"/>
<dbReference type="Gene3D" id="4.10.240.10">
    <property type="entry name" value="Zn(2)-C6 fungal-type DNA-binding domain"/>
    <property type="match status" value="1"/>
</dbReference>
<dbReference type="VEuPathDB" id="FungiDB:CJJ09_005670"/>
<dbReference type="PROSITE" id="PS00463">
    <property type="entry name" value="ZN2_CY6_FUNGAL_1"/>
    <property type="match status" value="1"/>
</dbReference>
<sequence>MGYKEYQGVLQLKGLKIILKKPLKSYKRSLTGCLSCKRRKIKCDETKDRCNNCVARKLDCQWPQPPHKESSALVVQSCSNAKPVQNTFNAPKVSMTMQIDTLFLLQFAERFLPSIAQPHYTHKVLTQSLVHSVAEKLDLLRKVSIACGAFLVAFDDDNFRPIATSRYVDAITLFIKTIQRGKFDQEWVFLAIQVLQTLSLRDPDGCNASKCALHMNAAYELFIKGILQGQVKISALQRVLIENFLFNYSLTIMFCERDKIQALIPNPFDLFYSFHDVFLGLCQEDSYPQFSRLSIMAFQIAAKASWLCRMNVPLLDYEKHLHIELLHLAETCLQMLESLIPESVLVFDTLTVTKIVLLTSIILLKKIICPDLRASFVQPQINSTVAIINNANSYVIIPIWSSFIGASASTTERDRRVFIQTLQKLMARSGSHLIDRVYKFLEGLWEIYTGDEPFDLLIDTNALSKICE</sequence>
<dbReference type="PANTHER" id="PTHR37534:SF46">
    <property type="entry name" value="ZN(II)2CYS6 TRANSCRIPTION FACTOR (EUROFUNG)"/>
    <property type="match status" value="1"/>
</dbReference>
<evidence type="ECO:0000313" key="4">
    <source>
        <dbReference type="EMBL" id="KND97841.1"/>
    </source>
</evidence>
<comment type="caution">
    <text evidence="4">The sequence shown here is derived from an EMBL/GenBank/DDBJ whole genome shotgun (WGS) entry which is preliminary data.</text>
</comment>
<organism evidence="4 5">
    <name type="scientific">Candidozyma auris</name>
    <name type="common">Yeast</name>
    <name type="synonym">Candida auris</name>
    <dbReference type="NCBI Taxonomy" id="498019"/>
    <lineage>
        <taxon>Eukaryota</taxon>
        <taxon>Fungi</taxon>
        <taxon>Dikarya</taxon>
        <taxon>Ascomycota</taxon>
        <taxon>Saccharomycotina</taxon>
        <taxon>Pichiomycetes</taxon>
        <taxon>Metschnikowiaceae</taxon>
        <taxon>Candidozyma</taxon>
    </lineage>
</organism>
<protein>
    <recommendedName>
        <fullName evidence="3">Zn(2)-C6 fungal-type domain-containing protein</fullName>
    </recommendedName>
</protein>
<dbReference type="PANTHER" id="PTHR37534">
    <property type="entry name" value="TRANSCRIPTIONAL ACTIVATOR PROTEIN UGA3"/>
    <property type="match status" value="1"/>
</dbReference>
<dbReference type="Pfam" id="PF11951">
    <property type="entry name" value="Fungal_trans_2"/>
    <property type="match status" value="1"/>
</dbReference>
<dbReference type="VEuPathDB" id="FungiDB:CJI97_002120"/>
<dbReference type="CDD" id="cd00067">
    <property type="entry name" value="GAL4"/>
    <property type="match status" value="1"/>
</dbReference>
<evidence type="ECO:0000256" key="2">
    <source>
        <dbReference type="ARBA" id="ARBA00023242"/>
    </source>
</evidence>
<comment type="subcellular location">
    <subcellularLocation>
        <location evidence="1">Nucleus</location>
    </subcellularLocation>
</comment>
<dbReference type="InterPro" id="IPR021858">
    <property type="entry name" value="Fun_TF"/>
</dbReference>
<dbReference type="EMBL" id="LGST01000041">
    <property type="protein sequence ID" value="KND97841.1"/>
    <property type="molecule type" value="Genomic_DNA"/>
</dbReference>
<evidence type="ECO:0000256" key="1">
    <source>
        <dbReference type="ARBA" id="ARBA00004123"/>
    </source>
</evidence>
<dbReference type="Proteomes" id="UP000037122">
    <property type="component" value="Unassembled WGS sequence"/>
</dbReference>
<dbReference type="SUPFAM" id="SSF57701">
    <property type="entry name" value="Zn2/Cys6 DNA-binding domain"/>
    <property type="match status" value="1"/>
</dbReference>
<dbReference type="VEuPathDB" id="FungiDB:CJI96_0005130"/>
<accession>A0A0L0NUI8</accession>
<name>A0A0L0NUI8_CANAR</name>
<dbReference type="InterPro" id="IPR036864">
    <property type="entry name" value="Zn2-C6_fun-type_DNA-bd_sf"/>
</dbReference>
<feature type="domain" description="Zn(2)-C6 fungal-type" evidence="3">
    <location>
        <begin position="32"/>
        <end position="62"/>
    </location>
</feature>
<dbReference type="Pfam" id="PF00172">
    <property type="entry name" value="Zn_clus"/>
    <property type="match status" value="1"/>
</dbReference>
<evidence type="ECO:0000259" key="3">
    <source>
        <dbReference type="PROSITE" id="PS50048"/>
    </source>
</evidence>
<dbReference type="InterPro" id="IPR001138">
    <property type="entry name" value="Zn2Cys6_DnaBD"/>
</dbReference>
<keyword evidence="2" id="KW-0539">Nucleus</keyword>
<gene>
    <name evidence="4" type="ORF">QG37_06258</name>
</gene>
<reference evidence="5" key="1">
    <citation type="journal article" date="2015" name="BMC Genomics">
        <title>Draft genome of a commonly misdiagnosed multidrug resistant pathogen Candida auris.</title>
        <authorList>
            <person name="Chatterjee S."/>
            <person name="Alampalli S.V."/>
            <person name="Nageshan R.K."/>
            <person name="Chettiar S.T."/>
            <person name="Joshi S."/>
            <person name="Tatu U.S."/>
        </authorList>
    </citation>
    <scope>NUCLEOTIDE SEQUENCE [LARGE SCALE GENOMIC DNA]</scope>
    <source>
        <strain evidence="5">6684</strain>
    </source>
</reference>